<sequence>MAEPQPPPAGPTTPSAAPAAASAPPPAPVVPGPSTRSLPPKPPKKPTNPFVYLGIPQFVLDWRPSRPGPKMSVFLAVTTTLTGMYVYDRQETKRIQQEYIDRVKWLSEQPLETSQRARKVTVLGARVPDDGELERGAKWFKRYMRPILVASGTDYALKVGTNPGGLARTLAHEIRGKRITEAAQQADNAAATVLFGNTPEANVNAVLAAHDLEQEKLQENGAIVLLGRGALKEYLWALKKGWGEAIDLRQEGKLEGLGLGANERRKDGRWEREEELMLRELDEEDESRPDGGPFDERAAPTGLDSVGGDDSSDAPLPSQPVSFLAPSPYQSLAMPPPPPSHRAAPSEPEPPLVLPPSDIPQQPPLLLVPFSYPFGIRTWAGKLAHFWNHRADAKVGGEYALALVLSQARPFDAPRNRDSATGQVAGLLDDEFVATIRRGEEHLSTMVNGVLTGSKDLDFLAETDERPEHFKKAYRTLPKGHEYFRRTYYNDELPPKLKTARELARGEREPTKAETNYPPKIESELRKERLDKELRWRRELEGWAIQRAGSGISWQDGWEDKLSVIEVPPSADRLAELERGKREWYDLQQRKDEERERYFAEQDRLRGHDLSADSGEAQQQ</sequence>
<evidence type="ECO:0000256" key="7">
    <source>
        <dbReference type="ARBA" id="ARBA00022927"/>
    </source>
</evidence>
<keyword evidence="7" id="KW-0653">Protein transport</keyword>
<gene>
    <name evidence="13" type="ORF">BMF94_2577</name>
</gene>
<evidence type="ECO:0000256" key="8">
    <source>
        <dbReference type="ARBA" id="ARBA00022989"/>
    </source>
</evidence>
<dbReference type="Proteomes" id="UP000237144">
    <property type="component" value="Unassembled WGS sequence"/>
</dbReference>
<evidence type="ECO:0000256" key="3">
    <source>
        <dbReference type="ARBA" id="ARBA00020796"/>
    </source>
</evidence>
<proteinExistence type="inferred from homology"/>
<comment type="subcellular location">
    <subcellularLocation>
        <location evidence="1">Mitochondrion inner membrane</location>
        <topology evidence="1">Single-pass membrane protein</topology>
    </subcellularLocation>
</comment>
<keyword evidence="4" id="KW-0813">Transport</keyword>
<accession>A0A2S5BCA0</accession>
<evidence type="ECO:0000256" key="11">
    <source>
        <dbReference type="ARBA" id="ARBA00023136"/>
    </source>
</evidence>
<keyword evidence="11" id="KW-0472">Membrane</keyword>
<dbReference type="EMBL" id="PJQD01000025">
    <property type="protein sequence ID" value="POY74383.1"/>
    <property type="molecule type" value="Genomic_DNA"/>
</dbReference>
<protein>
    <recommendedName>
        <fullName evidence="3">Mitochondrial import inner membrane translocase subunit TIM54</fullName>
    </recommendedName>
</protein>
<evidence type="ECO:0000256" key="1">
    <source>
        <dbReference type="ARBA" id="ARBA00004434"/>
    </source>
</evidence>
<keyword evidence="8" id="KW-1133">Transmembrane helix</keyword>
<evidence type="ECO:0000256" key="9">
    <source>
        <dbReference type="ARBA" id="ARBA00023010"/>
    </source>
</evidence>
<feature type="compositionally biased region" description="Basic and acidic residues" evidence="12">
    <location>
        <begin position="593"/>
        <end position="611"/>
    </location>
</feature>
<dbReference type="InterPro" id="IPR021056">
    <property type="entry name" value="Mt_import_IM_translocase_Tim54"/>
</dbReference>
<comment type="caution">
    <text evidence="13">The sequence shown here is derived from an EMBL/GenBank/DDBJ whole genome shotgun (WGS) entry which is preliminary data.</text>
</comment>
<keyword evidence="14" id="KW-1185">Reference proteome</keyword>
<reference evidence="13 14" key="1">
    <citation type="journal article" date="2018" name="Front. Microbiol.">
        <title>Prospects for Fungal Bioremediation of Acidic Radioactive Waste Sites: Characterization and Genome Sequence of Rhodotorula taiwanensis MD1149.</title>
        <authorList>
            <person name="Tkavc R."/>
            <person name="Matrosova V.Y."/>
            <person name="Grichenko O.E."/>
            <person name="Gostincar C."/>
            <person name="Volpe R.P."/>
            <person name="Klimenkova P."/>
            <person name="Gaidamakova E.K."/>
            <person name="Zhou C.E."/>
            <person name="Stewart B.J."/>
            <person name="Lyman M.G."/>
            <person name="Malfatti S.A."/>
            <person name="Rubinfeld B."/>
            <person name="Courtot M."/>
            <person name="Singh J."/>
            <person name="Dalgard C.L."/>
            <person name="Hamilton T."/>
            <person name="Frey K.G."/>
            <person name="Gunde-Cimerman N."/>
            <person name="Dugan L."/>
            <person name="Daly M.J."/>
        </authorList>
    </citation>
    <scope>NUCLEOTIDE SEQUENCE [LARGE SCALE GENOMIC DNA]</scope>
    <source>
        <strain evidence="13 14">MD1149</strain>
    </source>
</reference>
<dbReference type="STRING" id="741276.A0A2S5BCA0"/>
<feature type="compositionally biased region" description="Pro residues" evidence="12">
    <location>
        <begin position="1"/>
        <end position="11"/>
    </location>
</feature>
<evidence type="ECO:0000256" key="6">
    <source>
        <dbReference type="ARBA" id="ARBA00022792"/>
    </source>
</evidence>
<comment type="similarity">
    <text evidence="2">Belongs to the TIM54 family.</text>
</comment>
<feature type="region of interest" description="Disordered" evidence="12">
    <location>
        <begin position="593"/>
        <end position="620"/>
    </location>
</feature>
<feature type="region of interest" description="Disordered" evidence="12">
    <location>
        <begin position="1"/>
        <end position="45"/>
    </location>
</feature>
<keyword evidence="10" id="KW-0496">Mitochondrion</keyword>
<evidence type="ECO:0000256" key="2">
    <source>
        <dbReference type="ARBA" id="ARBA00006355"/>
    </source>
</evidence>
<dbReference type="AlphaFoldDB" id="A0A2S5BCA0"/>
<evidence type="ECO:0000256" key="4">
    <source>
        <dbReference type="ARBA" id="ARBA00022448"/>
    </source>
</evidence>
<keyword evidence="9" id="KW-0811">Translocation</keyword>
<evidence type="ECO:0000313" key="14">
    <source>
        <dbReference type="Proteomes" id="UP000237144"/>
    </source>
</evidence>
<feature type="compositionally biased region" description="Low complexity" evidence="12">
    <location>
        <begin position="12"/>
        <end position="22"/>
    </location>
</feature>
<name>A0A2S5BCA0_9BASI</name>
<evidence type="ECO:0000313" key="13">
    <source>
        <dbReference type="EMBL" id="POY74383.1"/>
    </source>
</evidence>
<evidence type="ECO:0000256" key="5">
    <source>
        <dbReference type="ARBA" id="ARBA00022692"/>
    </source>
</evidence>
<keyword evidence="5" id="KW-0812">Transmembrane</keyword>
<keyword evidence="6" id="KW-0999">Mitochondrion inner membrane</keyword>
<evidence type="ECO:0000256" key="12">
    <source>
        <dbReference type="SAM" id="MobiDB-lite"/>
    </source>
</evidence>
<dbReference type="Pfam" id="PF11711">
    <property type="entry name" value="Tim54"/>
    <property type="match status" value="1"/>
</dbReference>
<feature type="region of interest" description="Disordered" evidence="12">
    <location>
        <begin position="279"/>
        <end position="353"/>
    </location>
</feature>
<dbReference type="GO" id="GO:0015031">
    <property type="term" value="P:protein transport"/>
    <property type="evidence" value="ECO:0007669"/>
    <property type="project" value="UniProtKB-KW"/>
</dbReference>
<dbReference type="OrthoDB" id="5598305at2759"/>
<dbReference type="GO" id="GO:0005743">
    <property type="term" value="C:mitochondrial inner membrane"/>
    <property type="evidence" value="ECO:0007669"/>
    <property type="project" value="UniProtKB-SubCell"/>
</dbReference>
<evidence type="ECO:0000256" key="10">
    <source>
        <dbReference type="ARBA" id="ARBA00023128"/>
    </source>
</evidence>
<organism evidence="13 14">
    <name type="scientific">Rhodotorula taiwanensis</name>
    <dbReference type="NCBI Taxonomy" id="741276"/>
    <lineage>
        <taxon>Eukaryota</taxon>
        <taxon>Fungi</taxon>
        <taxon>Dikarya</taxon>
        <taxon>Basidiomycota</taxon>
        <taxon>Pucciniomycotina</taxon>
        <taxon>Microbotryomycetes</taxon>
        <taxon>Sporidiobolales</taxon>
        <taxon>Sporidiobolaceae</taxon>
        <taxon>Rhodotorula</taxon>
    </lineage>
</organism>